<dbReference type="KEGG" id="cac:CA_C3401"/>
<proteinExistence type="predicted"/>
<feature type="transmembrane region" description="Helical" evidence="1">
    <location>
        <begin position="18"/>
        <end position="36"/>
    </location>
</feature>
<dbReference type="Proteomes" id="UP000000814">
    <property type="component" value="Chromosome"/>
</dbReference>
<keyword evidence="1" id="KW-1133">Transmembrane helix</keyword>
<evidence type="ECO:0000313" key="3">
    <source>
        <dbReference type="Proteomes" id="UP000000814"/>
    </source>
</evidence>
<keyword evidence="3" id="KW-1185">Reference proteome</keyword>
<dbReference type="RefSeq" id="WP_010966671.1">
    <property type="nucleotide sequence ID" value="NC_003030.1"/>
</dbReference>
<evidence type="ECO:0000313" key="2">
    <source>
        <dbReference type="EMBL" id="AAK81331.1"/>
    </source>
</evidence>
<dbReference type="OrthoDB" id="1905571at2"/>
<dbReference type="HOGENOM" id="CLU_1923880_0_0_9"/>
<dbReference type="STRING" id="272562.CA_C3401"/>
<dbReference type="PIR" id="H97317">
    <property type="entry name" value="H97317"/>
</dbReference>
<dbReference type="EMBL" id="AE001437">
    <property type="protein sequence ID" value="AAK81331.1"/>
    <property type="molecule type" value="Genomic_DNA"/>
</dbReference>
<dbReference type="AlphaFoldDB" id="Q97DS1"/>
<dbReference type="GeneID" id="44999895"/>
<gene>
    <name evidence="2" type="ordered locus">CA_C3401</name>
</gene>
<feature type="transmembrane region" description="Helical" evidence="1">
    <location>
        <begin position="48"/>
        <end position="65"/>
    </location>
</feature>
<organism evidence="2 3">
    <name type="scientific">Clostridium acetobutylicum (strain ATCC 824 / DSM 792 / JCM 1419 / IAM 19013 / LMG 5710 / NBRC 13948 / NRRL B-527 / VKM B-1787 / 2291 / W)</name>
    <dbReference type="NCBI Taxonomy" id="272562"/>
    <lineage>
        <taxon>Bacteria</taxon>
        <taxon>Bacillati</taxon>
        <taxon>Bacillota</taxon>
        <taxon>Clostridia</taxon>
        <taxon>Eubacteriales</taxon>
        <taxon>Clostridiaceae</taxon>
        <taxon>Clostridium</taxon>
    </lineage>
</organism>
<name>Q97DS1_CLOAB</name>
<keyword evidence="1" id="KW-0472">Membrane</keyword>
<feature type="transmembrane region" description="Helical" evidence="1">
    <location>
        <begin position="109"/>
        <end position="129"/>
    </location>
</feature>
<reference evidence="2 3" key="1">
    <citation type="journal article" date="2001" name="J. Bacteriol.">
        <title>Genome sequence and comparative analysis of the solvent-producing bacterium Clostridium acetobutylicum.</title>
        <authorList>
            <person name="Nolling J."/>
            <person name="Breton G."/>
            <person name="Omelchenko M.V."/>
            <person name="Makarova K.S."/>
            <person name="Zeng Q."/>
            <person name="Gibson R."/>
            <person name="Lee H.M."/>
            <person name="Dubois J."/>
            <person name="Qiu D."/>
            <person name="Hitti J."/>
            <person name="Wolf Y.I."/>
            <person name="Tatusov R.L."/>
            <person name="Sabathe F."/>
            <person name="Doucette-Stamm L."/>
            <person name="Soucaille P."/>
            <person name="Daly M.J."/>
            <person name="Bennett G.N."/>
            <person name="Koonin E.V."/>
            <person name="Smith D.R."/>
        </authorList>
    </citation>
    <scope>NUCLEOTIDE SEQUENCE [LARGE SCALE GENOMIC DNA]</scope>
    <source>
        <strain evidence="3">ATCC 824 / DSM 792 / JCM 1419 / LMG 5710 / VKM B-1787</strain>
    </source>
</reference>
<evidence type="ECO:0000256" key="1">
    <source>
        <dbReference type="SAM" id="Phobius"/>
    </source>
</evidence>
<dbReference type="eggNOG" id="ENOG5033DTZ">
    <property type="taxonomic scope" value="Bacteria"/>
</dbReference>
<sequence>MSEFNAKPVKKLWNPNSFIVFSVLFSFLPAGIMYALNYGRSGYNKKKWTYLIGVIIFLPIALFLTSLLPDFLSKTVLTGINAVGGIYFMNTQEQLYKNHIKSGEKRASYFLPITISLLFTALILALYIIGS</sequence>
<protein>
    <submittedName>
        <fullName evidence="2">Predicted membrane protein</fullName>
    </submittedName>
</protein>
<accession>Q97DS1</accession>
<keyword evidence="1" id="KW-0812">Transmembrane</keyword>